<evidence type="ECO:0000256" key="2">
    <source>
        <dbReference type="PROSITE-ProRule" id="PRU00591"/>
    </source>
</evidence>
<dbReference type="InterPro" id="IPR035940">
    <property type="entry name" value="CAP_sf"/>
</dbReference>
<feature type="repeat" description="Cell wall-binding" evidence="2">
    <location>
        <begin position="100"/>
        <end position="119"/>
    </location>
</feature>
<gene>
    <name evidence="4" type="ORF">SAMN04515677_105294</name>
</gene>
<reference evidence="4 5" key="1">
    <citation type="submission" date="2016-10" db="EMBL/GenBank/DDBJ databases">
        <authorList>
            <person name="de Groot N.N."/>
        </authorList>
    </citation>
    <scope>NUCLEOTIDE SEQUENCE [LARGE SCALE GENOMIC DNA]</scope>
    <source>
        <strain evidence="4 5">DSM 797</strain>
    </source>
</reference>
<dbReference type="Gene3D" id="2.10.270.10">
    <property type="entry name" value="Cholin Binding"/>
    <property type="match status" value="1"/>
</dbReference>
<dbReference type="SUPFAM" id="SSF69360">
    <property type="entry name" value="Cell wall binding repeat"/>
    <property type="match status" value="1"/>
</dbReference>
<keyword evidence="5" id="KW-1185">Reference proteome</keyword>
<dbReference type="Pfam" id="PF01473">
    <property type="entry name" value="Choline_bind_1"/>
    <property type="match status" value="3"/>
</dbReference>
<dbReference type="RefSeq" id="WP_170139185.1">
    <property type="nucleotide sequence ID" value="NZ_FNGW01000005.1"/>
</dbReference>
<dbReference type="CDD" id="cd05379">
    <property type="entry name" value="CAP_bacterial"/>
    <property type="match status" value="1"/>
</dbReference>
<dbReference type="NCBIfam" id="TIGR02909">
    <property type="entry name" value="spore_YkwD"/>
    <property type="match status" value="1"/>
</dbReference>
<dbReference type="SUPFAM" id="SSF55797">
    <property type="entry name" value="PR-1-like"/>
    <property type="match status" value="1"/>
</dbReference>
<dbReference type="STRING" id="1121325.SAMN04515677_105294"/>
<sequence>MNKKIIGLVLVGLICIGGTEATSYALENQNTIKKQVKISNGWSKGYDGKWYYYRDGAKVKDKWLLDNGTWYYLTQDGSMKIGWLKDNGKWYYLNQNGSMKIGWLSDNGIWYYFYSNGQMAHDTVIDGYKLDSSGVWVDSKKSFEVQVLDLVNKERAKVGLKALKLNSSLTNVAKIKSKDMHDLNYFSHNSPTYGSPFDMMQQFNITYRAAGENIAAGYTTPESVMTGWMNSPGHKANILNKSFTEMGIGIYKGDRGYKNYWTQMFIGN</sequence>
<dbReference type="InterPro" id="IPR014044">
    <property type="entry name" value="CAP_dom"/>
</dbReference>
<evidence type="ECO:0000259" key="3">
    <source>
        <dbReference type="Pfam" id="PF00188"/>
    </source>
</evidence>
<dbReference type="EMBL" id="FNGW01000005">
    <property type="protein sequence ID" value="SDM12465.1"/>
    <property type="molecule type" value="Genomic_DNA"/>
</dbReference>
<dbReference type="PANTHER" id="PTHR31157">
    <property type="entry name" value="SCP DOMAIN-CONTAINING PROTEIN"/>
    <property type="match status" value="1"/>
</dbReference>
<dbReference type="PROSITE" id="PS51170">
    <property type="entry name" value="CW"/>
    <property type="match status" value="3"/>
</dbReference>
<dbReference type="InterPro" id="IPR018337">
    <property type="entry name" value="Cell_wall/Cho-bd_repeat"/>
</dbReference>
<protein>
    <submittedName>
        <fullName evidence="4">Uncharacterized protein, YkwD family</fullName>
    </submittedName>
</protein>
<name>A0A1G9QQA3_9FIRM</name>
<evidence type="ECO:0000256" key="1">
    <source>
        <dbReference type="ARBA" id="ARBA00022737"/>
    </source>
</evidence>
<dbReference type="Proteomes" id="UP000199068">
    <property type="component" value="Unassembled WGS sequence"/>
</dbReference>
<proteinExistence type="predicted"/>
<evidence type="ECO:0000313" key="4">
    <source>
        <dbReference type="EMBL" id="SDM12465.1"/>
    </source>
</evidence>
<dbReference type="Gene3D" id="3.40.33.10">
    <property type="entry name" value="CAP"/>
    <property type="match status" value="1"/>
</dbReference>
<organism evidence="4 5">
    <name type="scientific">Romboutsia lituseburensis DSM 797</name>
    <dbReference type="NCBI Taxonomy" id="1121325"/>
    <lineage>
        <taxon>Bacteria</taxon>
        <taxon>Bacillati</taxon>
        <taxon>Bacillota</taxon>
        <taxon>Clostridia</taxon>
        <taxon>Peptostreptococcales</taxon>
        <taxon>Peptostreptococcaceae</taxon>
        <taxon>Romboutsia</taxon>
    </lineage>
</organism>
<accession>A0A1G9QQA3</accession>
<dbReference type="InterPro" id="IPR014258">
    <property type="entry name" value="CAP_domain_YkwD-like"/>
</dbReference>
<feature type="domain" description="SCP" evidence="3">
    <location>
        <begin position="148"/>
        <end position="265"/>
    </location>
</feature>
<keyword evidence="1" id="KW-0677">Repeat</keyword>
<dbReference type="PANTHER" id="PTHR31157:SF1">
    <property type="entry name" value="SCP DOMAIN-CONTAINING PROTEIN"/>
    <property type="match status" value="1"/>
</dbReference>
<evidence type="ECO:0000313" key="5">
    <source>
        <dbReference type="Proteomes" id="UP000199068"/>
    </source>
</evidence>
<feature type="repeat" description="Cell wall-binding" evidence="2">
    <location>
        <begin position="80"/>
        <end position="99"/>
    </location>
</feature>
<dbReference type="Pfam" id="PF00188">
    <property type="entry name" value="CAP"/>
    <property type="match status" value="1"/>
</dbReference>
<feature type="repeat" description="Cell wall-binding" evidence="2">
    <location>
        <begin position="60"/>
        <end position="79"/>
    </location>
</feature>
<dbReference type="AlphaFoldDB" id="A0A1G9QQA3"/>